<dbReference type="OrthoDB" id="5877508at2759"/>
<evidence type="ECO:0000256" key="2">
    <source>
        <dbReference type="SAM" id="SignalP"/>
    </source>
</evidence>
<sequence>MYLLSFFIFLTLFKAVLPGKLTPEENRKRLDTCGDRNLANPSNYKTWYWLAHRTDQQTNQRIDVSAASMISPRHFLTSSQTVLTNYKEWKLNKNISFSEKCIDGTNDTEVPQSVVADFKVTMFSCYGNPLLNQCSSYQIRPTRAFLLNMCNDYVRKQFMATFSPMLVEVEKIPEADSFDIPCLADSLEQSTRGMKANVLLFHVKFLATPKLENINQTIFRNFLQTIATKPWFNLDQAEGSPLLSEIDETITLLGILAAGSPYQSEDRSIVYPLYFRVAWLRNGLCDLAGICSERDLEERMTTTSSTSTTSTSSTKISIPNNPTTTHSEPENSTENGNSQDEYETFAFYMFREVEAREEDLEMNSKEKTNGSLKWELYLCLVSVLVNKNWFI</sequence>
<gene>
    <name evidence="3" type="primary">Cnig_chr_I.g3012</name>
    <name evidence="3" type="ORF">B9Z55_003012</name>
</gene>
<accession>A0A2G5VN39</accession>
<dbReference type="PANTHER" id="PTHR34005">
    <property type="entry name" value="PROTEIN CBG15054-RELATED"/>
    <property type="match status" value="1"/>
</dbReference>
<proteinExistence type="predicted"/>
<feature type="compositionally biased region" description="Low complexity" evidence="1">
    <location>
        <begin position="301"/>
        <end position="314"/>
    </location>
</feature>
<feature type="compositionally biased region" description="Polar residues" evidence="1">
    <location>
        <begin position="315"/>
        <end position="338"/>
    </location>
</feature>
<dbReference type="PANTHER" id="PTHR34005:SF2">
    <property type="entry name" value="DUF4817 DOMAIN-CONTAINING PROTEIN-RELATED"/>
    <property type="match status" value="1"/>
</dbReference>
<keyword evidence="2" id="KW-0732">Signal</keyword>
<feature type="signal peptide" evidence="2">
    <location>
        <begin position="1"/>
        <end position="18"/>
    </location>
</feature>
<comment type="caution">
    <text evidence="3">The sequence shown here is derived from an EMBL/GenBank/DDBJ whole genome shotgun (WGS) entry which is preliminary data.</text>
</comment>
<evidence type="ECO:0000313" key="3">
    <source>
        <dbReference type="EMBL" id="PIC53213.1"/>
    </source>
</evidence>
<protein>
    <recommendedName>
        <fullName evidence="5">Peptidase S1 domain-containing protein</fullName>
    </recommendedName>
</protein>
<feature type="region of interest" description="Disordered" evidence="1">
    <location>
        <begin position="298"/>
        <end position="338"/>
    </location>
</feature>
<feature type="chain" id="PRO_5013909085" description="Peptidase S1 domain-containing protein" evidence="2">
    <location>
        <begin position="19"/>
        <end position="391"/>
    </location>
</feature>
<evidence type="ECO:0000313" key="4">
    <source>
        <dbReference type="Proteomes" id="UP000230233"/>
    </source>
</evidence>
<evidence type="ECO:0000256" key="1">
    <source>
        <dbReference type="SAM" id="MobiDB-lite"/>
    </source>
</evidence>
<dbReference type="Proteomes" id="UP000230233">
    <property type="component" value="Chromosome I"/>
</dbReference>
<organism evidence="3 4">
    <name type="scientific">Caenorhabditis nigoni</name>
    <dbReference type="NCBI Taxonomy" id="1611254"/>
    <lineage>
        <taxon>Eukaryota</taxon>
        <taxon>Metazoa</taxon>
        <taxon>Ecdysozoa</taxon>
        <taxon>Nematoda</taxon>
        <taxon>Chromadorea</taxon>
        <taxon>Rhabditida</taxon>
        <taxon>Rhabditina</taxon>
        <taxon>Rhabditomorpha</taxon>
        <taxon>Rhabditoidea</taxon>
        <taxon>Rhabditidae</taxon>
        <taxon>Peloderinae</taxon>
        <taxon>Caenorhabditis</taxon>
    </lineage>
</organism>
<dbReference type="AlphaFoldDB" id="A0A2G5VN39"/>
<dbReference type="EMBL" id="PDUG01000001">
    <property type="protein sequence ID" value="PIC53213.1"/>
    <property type="molecule type" value="Genomic_DNA"/>
</dbReference>
<dbReference type="Pfam" id="PF03761">
    <property type="entry name" value="DUF316"/>
    <property type="match status" value="1"/>
</dbReference>
<dbReference type="InterPro" id="IPR005514">
    <property type="entry name" value="DUF316"/>
</dbReference>
<evidence type="ECO:0008006" key="5">
    <source>
        <dbReference type="Google" id="ProtNLM"/>
    </source>
</evidence>
<keyword evidence="4" id="KW-1185">Reference proteome</keyword>
<name>A0A2G5VN39_9PELO</name>
<reference evidence="4" key="1">
    <citation type="submission" date="2017-10" db="EMBL/GenBank/DDBJ databases">
        <title>Rapid genome shrinkage in a self-fertile nematode reveals novel sperm competition proteins.</title>
        <authorList>
            <person name="Yin D."/>
            <person name="Schwarz E.M."/>
            <person name="Thomas C.G."/>
            <person name="Felde R.L."/>
            <person name="Korf I.F."/>
            <person name="Cutter A.D."/>
            <person name="Schartner C.M."/>
            <person name="Ralston E.J."/>
            <person name="Meyer B.J."/>
            <person name="Haag E.S."/>
        </authorList>
    </citation>
    <scope>NUCLEOTIDE SEQUENCE [LARGE SCALE GENOMIC DNA]</scope>
    <source>
        <strain evidence="4">JU1422</strain>
    </source>
</reference>